<feature type="compositionally biased region" description="Basic and acidic residues" evidence="1">
    <location>
        <begin position="81"/>
        <end position="90"/>
    </location>
</feature>
<evidence type="ECO:0000313" key="3">
    <source>
        <dbReference type="Proteomes" id="UP001362999"/>
    </source>
</evidence>
<sequence length="245" mass="26850">MCASFFEGCTDFKISGGTFNEVRGNLNNRTIHHTRAQQNTANVRSRFDSRPVYSSNDALSPSTSSPPRSGAAGDCAGARIDPYEPSRRGSDPLPQIADRRSRTEGFAPRFPFEEPEFEPISSSGQGITSNAQSTPYRVHQTSEPLPSNSLNNRRPPVDENPWDANRRPPAVESRWLGSGRTSSLPTSSSTEWRGPSGSSSARYDLRAGDIIFYGDEDSEDDSDDDDVVGFPARLRPQVPVTPQAR</sequence>
<feature type="compositionally biased region" description="Polar residues" evidence="1">
    <location>
        <begin position="52"/>
        <end position="67"/>
    </location>
</feature>
<comment type="caution">
    <text evidence="2">The sequence shown here is derived from an EMBL/GenBank/DDBJ whole genome shotgun (WGS) entry which is preliminary data.</text>
</comment>
<organism evidence="2 3">
    <name type="scientific">Favolaschia claudopus</name>
    <dbReference type="NCBI Taxonomy" id="2862362"/>
    <lineage>
        <taxon>Eukaryota</taxon>
        <taxon>Fungi</taxon>
        <taxon>Dikarya</taxon>
        <taxon>Basidiomycota</taxon>
        <taxon>Agaricomycotina</taxon>
        <taxon>Agaricomycetes</taxon>
        <taxon>Agaricomycetidae</taxon>
        <taxon>Agaricales</taxon>
        <taxon>Marasmiineae</taxon>
        <taxon>Mycenaceae</taxon>
        <taxon>Favolaschia</taxon>
    </lineage>
</organism>
<evidence type="ECO:0000313" key="2">
    <source>
        <dbReference type="EMBL" id="KAK7052383.1"/>
    </source>
</evidence>
<keyword evidence="3" id="KW-1185">Reference proteome</keyword>
<evidence type="ECO:0000256" key="1">
    <source>
        <dbReference type="SAM" id="MobiDB-lite"/>
    </source>
</evidence>
<feature type="region of interest" description="Disordered" evidence="1">
    <location>
        <begin position="33"/>
        <end position="245"/>
    </location>
</feature>
<proteinExistence type="predicted"/>
<protein>
    <submittedName>
        <fullName evidence="2">Uncharacterized protein</fullName>
    </submittedName>
</protein>
<dbReference type="EMBL" id="JAWWNJ010000007">
    <property type="protein sequence ID" value="KAK7052383.1"/>
    <property type="molecule type" value="Genomic_DNA"/>
</dbReference>
<name>A0AAW0DMY9_9AGAR</name>
<feature type="compositionally biased region" description="Acidic residues" evidence="1">
    <location>
        <begin position="214"/>
        <end position="227"/>
    </location>
</feature>
<dbReference type="Proteomes" id="UP001362999">
    <property type="component" value="Unassembled WGS sequence"/>
</dbReference>
<dbReference type="AlphaFoldDB" id="A0AAW0DMY9"/>
<feature type="compositionally biased region" description="Polar residues" evidence="1">
    <location>
        <begin position="120"/>
        <end position="152"/>
    </location>
</feature>
<feature type="compositionally biased region" description="Low complexity" evidence="1">
    <location>
        <begin position="176"/>
        <end position="190"/>
    </location>
</feature>
<accession>A0AAW0DMY9</accession>
<gene>
    <name evidence="2" type="ORF">R3P38DRAFT_2860021</name>
</gene>
<reference evidence="2 3" key="1">
    <citation type="journal article" date="2024" name="J Genomics">
        <title>Draft genome sequencing and assembly of Favolaschia claudopus CIRM-BRFM 2984 isolated from oak limbs.</title>
        <authorList>
            <person name="Navarro D."/>
            <person name="Drula E."/>
            <person name="Chaduli D."/>
            <person name="Cazenave R."/>
            <person name="Ahrendt S."/>
            <person name="Wang J."/>
            <person name="Lipzen A."/>
            <person name="Daum C."/>
            <person name="Barry K."/>
            <person name="Grigoriev I.V."/>
            <person name="Favel A."/>
            <person name="Rosso M.N."/>
            <person name="Martin F."/>
        </authorList>
    </citation>
    <scope>NUCLEOTIDE SEQUENCE [LARGE SCALE GENOMIC DNA]</scope>
    <source>
        <strain evidence="2 3">CIRM-BRFM 2984</strain>
    </source>
</reference>